<feature type="binding site" evidence="7">
    <location>
        <begin position="80"/>
        <end position="82"/>
    </location>
    <ligand>
        <name>5-amino-6-(D-ribitylamino)uracil</name>
        <dbReference type="ChEBI" id="CHEBI:15934"/>
    </ligand>
</feature>
<dbReference type="GO" id="GO:0009231">
    <property type="term" value="P:riboflavin biosynthetic process"/>
    <property type="evidence" value="ECO:0007669"/>
    <property type="project" value="UniProtKB-UniRule"/>
</dbReference>
<dbReference type="Gene3D" id="3.40.50.960">
    <property type="entry name" value="Lumazine/riboflavin synthase"/>
    <property type="match status" value="1"/>
</dbReference>
<feature type="active site" description="Proton donor" evidence="7">
    <location>
        <position position="88"/>
    </location>
</feature>
<gene>
    <name evidence="7" type="primary">ribH</name>
    <name evidence="8" type="ORF">ENX07_03165</name>
</gene>
<comment type="pathway">
    <text evidence="1 7">Cofactor biosynthesis; riboflavin biosynthesis; riboflavin from 2-hydroxy-3-oxobutyl phosphate and 5-amino-6-(D-ribitylamino)uracil: step 1/2.</text>
</comment>
<dbReference type="EC" id="2.5.1.78" evidence="3 7"/>
<evidence type="ECO:0000256" key="2">
    <source>
        <dbReference type="ARBA" id="ARBA00007424"/>
    </source>
</evidence>
<dbReference type="NCBIfam" id="TIGR00114">
    <property type="entry name" value="lumazine-synth"/>
    <property type="match status" value="1"/>
</dbReference>
<feature type="binding site" evidence="7">
    <location>
        <begin position="85"/>
        <end position="86"/>
    </location>
    <ligand>
        <name>(2S)-2-hydroxy-3-oxobutyl phosphate</name>
        <dbReference type="ChEBI" id="CHEBI:58830"/>
    </ligand>
</feature>
<dbReference type="GO" id="GO:0005829">
    <property type="term" value="C:cytosol"/>
    <property type="evidence" value="ECO:0007669"/>
    <property type="project" value="TreeGrafter"/>
</dbReference>
<keyword evidence="5 7" id="KW-0808">Transferase</keyword>
<dbReference type="SUPFAM" id="SSF52121">
    <property type="entry name" value="Lumazine synthase"/>
    <property type="match status" value="1"/>
</dbReference>
<reference evidence="8" key="1">
    <citation type="journal article" date="2020" name="mSystems">
        <title>Genome- and Community-Level Interaction Insights into Carbon Utilization and Element Cycling Functions of Hydrothermarchaeota in Hydrothermal Sediment.</title>
        <authorList>
            <person name="Zhou Z."/>
            <person name="Liu Y."/>
            <person name="Xu W."/>
            <person name="Pan J."/>
            <person name="Luo Z.H."/>
            <person name="Li M."/>
        </authorList>
    </citation>
    <scope>NUCLEOTIDE SEQUENCE [LARGE SCALE GENOMIC DNA]</scope>
    <source>
        <strain evidence="8">SpSt-906</strain>
    </source>
</reference>
<proteinExistence type="inferred from homology"/>
<dbReference type="HAMAP" id="MF_00178">
    <property type="entry name" value="Lumazine_synth"/>
    <property type="match status" value="1"/>
</dbReference>
<dbReference type="CDD" id="cd09209">
    <property type="entry name" value="Lumazine_synthase-I"/>
    <property type="match status" value="1"/>
</dbReference>
<evidence type="ECO:0000256" key="3">
    <source>
        <dbReference type="ARBA" id="ARBA00012664"/>
    </source>
</evidence>
<organism evidence="8">
    <name type="scientific">candidate division WOR-3 bacterium</name>
    <dbReference type="NCBI Taxonomy" id="2052148"/>
    <lineage>
        <taxon>Bacteria</taxon>
        <taxon>Bacteria division WOR-3</taxon>
    </lineage>
</organism>
<dbReference type="PANTHER" id="PTHR21058:SF0">
    <property type="entry name" value="6,7-DIMETHYL-8-RIBITYLLUMAZINE SYNTHASE"/>
    <property type="match status" value="1"/>
</dbReference>
<protein>
    <recommendedName>
        <fullName evidence="3 7">6,7-dimethyl-8-ribityllumazine synthase</fullName>
        <shortName evidence="7">DMRL synthase</shortName>
        <shortName evidence="7">LS</shortName>
        <shortName evidence="7">Lumazine synthase</shortName>
        <ecNumber evidence="3 7">2.5.1.78</ecNumber>
    </recommendedName>
</protein>
<dbReference type="InterPro" id="IPR034964">
    <property type="entry name" value="LS"/>
</dbReference>
<evidence type="ECO:0000256" key="7">
    <source>
        <dbReference type="HAMAP-Rule" id="MF_00178"/>
    </source>
</evidence>
<comment type="catalytic activity">
    <reaction evidence="6 7">
        <text>(2S)-2-hydroxy-3-oxobutyl phosphate + 5-amino-6-(D-ribitylamino)uracil = 6,7-dimethyl-8-(1-D-ribityl)lumazine + phosphate + 2 H2O + H(+)</text>
        <dbReference type="Rhea" id="RHEA:26152"/>
        <dbReference type="ChEBI" id="CHEBI:15377"/>
        <dbReference type="ChEBI" id="CHEBI:15378"/>
        <dbReference type="ChEBI" id="CHEBI:15934"/>
        <dbReference type="ChEBI" id="CHEBI:43474"/>
        <dbReference type="ChEBI" id="CHEBI:58201"/>
        <dbReference type="ChEBI" id="CHEBI:58830"/>
        <dbReference type="EC" id="2.5.1.78"/>
    </reaction>
</comment>
<dbReference type="PANTHER" id="PTHR21058">
    <property type="entry name" value="6,7-DIMETHYL-8-RIBITYLLUMAZINE SYNTHASE DMRL SYNTHASE LUMAZINE SYNTHASE"/>
    <property type="match status" value="1"/>
</dbReference>
<sequence length="155" mass="16848">MEKREFKGEFDARNKRFGIVVARFNELITKSLLEGALDCLERHQAEACEIFWTFGTFEIPGVANQLATTGKYDAIICLGAIIRGDTPHAEYIAGAVSKEISRIFSTTGVPTVFGIITADTLEQAIERAGTKEGNKGFSAALAAIEMASLKKKMKG</sequence>
<feature type="binding site" evidence="7">
    <location>
        <position position="127"/>
    </location>
    <ligand>
        <name>(2S)-2-hydroxy-3-oxobutyl phosphate</name>
        <dbReference type="ChEBI" id="CHEBI:58830"/>
    </ligand>
</feature>
<dbReference type="GO" id="GO:0000906">
    <property type="term" value="F:6,7-dimethyl-8-ribityllumazine synthase activity"/>
    <property type="evidence" value="ECO:0007669"/>
    <property type="project" value="UniProtKB-UniRule"/>
</dbReference>
<comment type="similarity">
    <text evidence="2 7">Belongs to the DMRL synthase family.</text>
</comment>
<evidence type="ECO:0000256" key="5">
    <source>
        <dbReference type="ARBA" id="ARBA00022679"/>
    </source>
</evidence>
<dbReference type="InterPro" id="IPR002180">
    <property type="entry name" value="LS/RS"/>
</dbReference>
<keyword evidence="4 7" id="KW-0686">Riboflavin biosynthesis</keyword>
<comment type="caution">
    <text evidence="8">The sequence shown here is derived from an EMBL/GenBank/DDBJ whole genome shotgun (WGS) entry which is preliminary data.</text>
</comment>
<evidence type="ECO:0000313" key="8">
    <source>
        <dbReference type="EMBL" id="HGE99054.1"/>
    </source>
</evidence>
<feature type="binding site" evidence="7">
    <location>
        <position position="113"/>
    </location>
    <ligand>
        <name>5-amino-6-(D-ribitylamino)uracil</name>
        <dbReference type="ChEBI" id="CHEBI:15934"/>
    </ligand>
</feature>
<evidence type="ECO:0000256" key="6">
    <source>
        <dbReference type="ARBA" id="ARBA00048785"/>
    </source>
</evidence>
<evidence type="ECO:0000256" key="4">
    <source>
        <dbReference type="ARBA" id="ARBA00022619"/>
    </source>
</evidence>
<dbReference type="EMBL" id="DTMQ01000018">
    <property type="protein sequence ID" value="HGE99054.1"/>
    <property type="molecule type" value="Genomic_DNA"/>
</dbReference>
<dbReference type="GO" id="GO:0009349">
    <property type="term" value="C:riboflavin synthase complex"/>
    <property type="evidence" value="ECO:0007669"/>
    <property type="project" value="UniProtKB-UniRule"/>
</dbReference>
<dbReference type="Pfam" id="PF00885">
    <property type="entry name" value="DMRL_synthase"/>
    <property type="match status" value="1"/>
</dbReference>
<accession>A0A7C3YSH6</accession>
<evidence type="ECO:0000256" key="1">
    <source>
        <dbReference type="ARBA" id="ARBA00004917"/>
    </source>
</evidence>
<comment type="function">
    <text evidence="7">Catalyzes the formation of 6,7-dimethyl-8-ribityllumazine by condensation of 5-amino-6-(D-ribitylamino)uracil with 3,4-dihydroxy-2-butanone 4-phosphate. This is the penultimate step in the biosynthesis of riboflavin.</text>
</comment>
<feature type="binding site" evidence="7">
    <location>
        <begin position="56"/>
        <end position="58"/>
    </location>
    <ligand>
        <name>5-amino-6-(D-ribitylamino)uracil</name>
        <dbReference type="ChEBI" id="CHEBI:15934"/>
    </ligand>
</feature>
<dbReference type="InterPro" id="IPR036467">
    <property type="entry name" value="LS/RS_sf"/>
</dbReference>
<dbReference type="AlphaFoldDB" id="A0A7C3YSH6"/>
<name>A0A7C3YSH6_UNCW3</name>
<feature type="binding site" evidence="7">
    <location>
        <position position="24"/>
    </location>
    <ligand>
        <name>5-amino-6-(D-ribitylamino)uracil</name>
        <dbReference type="ChEBI" id="CHEBI:15934"/>
    </ligand>
</feature>
<dbReference type="UniPathway" id="UPA00275">
    <property type="reaction ID" value="UER00404"/>
</dbReference>